<dbReference type="Proteomes" id="UP000055024">
    <property type="component" value="Unassembled WGS sequence"/>
</dbReference>
<comment type="caution">
    <text evidence="1">The sequence shown here is derived from an EMBL/GenBank/DDBJ whole genome shotgun (WGS) entry which is preliminary data.</text>
</comment>
<sequence>MLVKFTQLSLKRKPGSNLADLEADFFERSVNATPLHWATGSILLSVDKLWQSCSAKEQKHRCRNVTRSVSQDTNHPFIHCKANNNANRLPSARSWQLWKIKLLTNQDKHFCKHSMQCTR</sequence>
<evidence type="ECO:0000313" key="1">
    <source>
        <dbReference type="EMBL" id="KRZ11820.1"/>
    </source>
</evidence>
<accession>A0A0V1HMX3</accession>
<dbReference type="EMBL" id="JYDP01000046">
    <property type="protein sequence ID" value="KRZ11820.1"/>
    <property type="molecule type" value="Genomic_DNA"/>
</dbReference>
<organism evidence="1 2">
    <name type="scientific">Trichinella zimbabwensis</name>
    <dbReference type="NCBI Taxonomy" id="268475"/>
    <lineage>
        <taxon>Eukaryota</taxon>
        <taxon>Metazoa</taxon>
        <taxon>Ecdysozoa</taxon>
        <taxon>Nematoda</taxon>
        <taxon>Enoplea</taxon>
        <taxon>Dorylaimia</taxon>
        <taxon>Trichinellida</taxon>
        <taxon>Trichinellidae</taxon>
        <taxon>Trichinella</taxon>
    </lineage>
</organism>
<name>A0A0V1HMX3_9BILA</name>
<dbReference type="AlphaFoldDB" id="A0A0V1HMX3"/>
<reference evidence="1 2" key="1">
    <citation type="submission" date="2015-01" db="EMBL/GenBank/DDBJ databases">
        <title>Evolution of Trichinella species and genotypes.</title>
        <authorList>
            <person name="Korhonen P.K."/>
            <person name="Edoardo P."/>
            <person name="Giuseppe L.R."/>
            <person name="Gasser R.B."/>
        </authorList>
    </citation>
    <scope>NUCLEOTIDE SEQUENCE [LARGE SCALE GENOMIC DNA]</scope>
    <source>
        <strain evidence="1">ISS1029</strain>
    </source>
</reference>
<proteinExistence type="predicted"/>
<evidence type="ECO:0000313" key="2">
    <source>
        <dbReference type="Proteomes" id="UP000055024"/>
    </source>
</evidence>
<protein>
    <submittedName>
        <fullName evidence="1">Uncharacterized protein</fullName>
    </submittedName>
</protein>
<gene>
    <name evidence="1" type="ORF">T11_18287</name>
</gene>
<keyword evidence="2" id="KW-1185">Reference proteome</keyword>